<dbReference type="RefSeq" id="WP_128419308.1">
    <property type="nucleotide sequence ID" value="NZ_JBHSXW010000001.1"/>
</dbReference>
<dbReference type="Proteomes" id="UP000239898">
    <property type="component" value="Unassembled WGS sequence"/>
</dbReference>
<keyword evidence="2" id="KW-1185">Reference proteome</keyword>
<reference evidence="1 2" key="1">
    <citation type="submission" date="2016-08" db="EMBL/GenBank/DDBJ databases">
        <title>Evolution of the type three secretion system and type three effector repertoires in Xanthomonas.</title>
        <authorList>
            <person name="Merda D."/>
            <person name="Briand M."/>
            <person name="Bosis E."/>
            <person name="Rousseau C."/>
            <person name="Portier P."/>
            <person name="Jacques M.-A."/>
            <person name="Fischer-Le Saux M."/>
        </authorList>
    </citation>
    <scope>NUCLEOTIDE SEQUENCE [LARGE SCALE GENOMIC DNA]</scope>
    <source>
        <strain evidence="1 2">CFBP 4691</strain>
    </source>
</reference>
<gene>
    <name evidence="1" type="ORF">XthCFBP4691_04415</name>
</gene>
<organism evidence="1 2">
    <name type="scientific">Xanthomonas theicola</name>
    <dbReference type="NCBI Taxonomy" id="56464"/>
    <lineage>
        <taxon>Bacteria</taxon>
        <taxon>Pseudomonadati</taxon>
        <taxon>Pseudomonadota</taxon>
        <taxon>Gammaproteobacteria</taxon>
        <taxon>Lysobacterales</taxon>
        <taxon>Lysobacteraceae</taxon>
        <taxon>Xanthomonas</taxon>
    </lineage>
</organism>
<evidence type="ECO:0000313" key="2">
    <source>
        <dbReference type="Proteomes" id="UP000239898"/>
    </source>
</evidence>
<proteinExistence type="predicted"/>
<protein>
    <submittedName>
        <fullName evidence="1">Uncharacterized protein</fullName>
    </submittedName>
</protein>
<dbReference type="AlphaFoldDB" id="A0A2S6ZJN5"/>
<dbReference type="OrthoDB" id="6008517at2"/>
<evidence type="ECO:0000313" key="1">
    <source>
        <dbReference type="EMBL" id="PPT92330.1"/>
    </source>
</evidence>
<comment type="caution">
    <text evidence="1">The sequence shown here is derived from an EMBL/GenBank/DDBJ whole genome shotgun (WGS) entry which is preliminary data.</text>
</comment>
<dbReference type="EMBL" id="MIGX01000011">
    <property type="protein sequence ID" value="PPT92330.1"/>
    <property type="molecule type" value="Genomic_DNA"/>
</dbReference>
<sequence>MPIRTDACPLPASLYAFFSQIGLQLGADAALMQAAAGGEPFLAPCGLLCRLHAEPHDAAWRVYPELLLPLAGVELGGEDVERLLAIQDHALTGYGWRLGLAPEGLLSLRPLFYPDGAEQVAAHLDQAQFLGRAILSALLEAPPAAPATETAR</sequence>
<name>A0A2S6ZJN5_9XANT</name>
<accession>A0A2S6ZJN5</accession>